<comment type="caution">
    <text evidence="2">The sequence shown here is derived from an EMBL/GenBank/DDBJ whole genome shotgun (WGS) entry which is preliminary data.</text>
</comment>
<keyword evidence="1" id="KW-0732">Signal</keyword>
<sequence length="109" mass="10900">MQFSRILLSVCAVLPSASLTLAMPLPDRDRRGRNNGFVQGLGLGGVYGGGLGYGGYGSSYGGGYGGYAGGYPVGPGYGGGVPGYGGAIPYGGGLAYGSVSRYPLDDLYN</sequence>
<organism evidence="2 3">
    <name type="scientific">Puccinia striiformis</name>
    <dbReference type="NCBI Taxonomy" id="27350"/>
    <lineage>
        <taxon>Eukaryota</taxon>
        <taxon>Fungi</taxon>
        <taxon>Dikarya</taxon>
        <taxon>Basidiomycota</taxon>
        <taxon>Pucciniomycotina</taxon>
        <taxon>Pucciniomycetes</taxon>
        <taxon>Pucciniales</taxon>
        <taxon>Pucciniaceae</taxon>
        <taxon>Puccinia</taxon>
    </lineage>
</organism>
<evidence type="ECO:0000313" key="2">
    <source>
        <dbReference type="EMBL" id="POW19391.1"/>
    </source>
</evidence>
<protein>
    <submittedName>
        <fullName evidence="2">Uncharacterized protein</fullName>
    </submittedName>
</protein>
<accession>A0A2S4WCB0</accession>
<dbReference type="AlphaFoldDB" id="A0A2S4WCB0"/>
<evidence type="ECO:0000313" key="3">
    <source>
        <dbReference type="Proteomes" id="UP000238274"/>
    </source>
</evidence>
<dbReference type="VEuPathDB" id="FungiDB:PSHT_04710"/>
<feature type="signal peptide" evidence="1">
    <location>
        <begin position="1"/>
        <end position="22"/>
    </location>
</feature>
<dbReference type="EMBL" id="PKSM01000049">
    <property type="protein sequence ID" value="POW19391.1"/>
    <property type="molecule type" value="Genomic_DNA"/>
</dbReference>
<feature type="chain" id="PRO_5015578204" evidence="1">
    <location>
        <begin position="23"/>
        <end position="109"/>
    </location>
</feature>
<keyword evidence="3" id="KW-1185">Reference proteome</keyword>
<reference evidence="3" key="2">
    <citation type="journal article" date="2018" name="BMC Genomics">
        <title>Genomic insights into host adaptation between the wheat stripe rust pathogen (Puccinia striiformis f. sp. tritici) and the barley stripe rust pathogen (Puccinia striiformis f. sp. hordei).</title>
        <authorList>
            <person name="Xia C."/>
            <person name="Wang M."/>
            <person name="Yin C."/>
            <person name="Cornejo O.E."/>
            <person name="Hulbert S.H."/>
            <person name="Chen X."/>
        </authorList>
    </citation>
    <scope>NUCLEOTIDE SEQUENCE [LARGE SCALE GENOMIC DNA]</scope>
    <source>
        <strain evidence="3">93TX-2</strain>
    </source>
</reference>
<proteinExistence type="predicted"/>
<gene>
    <name evidence="2" type="ORF">PSHT_04710</name>
</gene>
<dbReference type="Proteomes" id="UP000238274">
    <property type="component" value="Unassembled WGS sequence"/>
</dbReference>
<evidence type="ECO:0000256" key="1">
    <source>
        <dbReference type="SAM" id="SignalP"/>
    </source>
</evidence>
<reference evidence="3" key="3">
    <citation type="journal article" date="2018" name="Mol. Plant Microbe Interact.">
        <title>Genome sequence resources for the wheat stripe rust pathogen (Puccinia striiformis f. sp. tritici) and the barley stripe rust pathogen (Puccinia striiformis f. sp. hordei).</title>
        <authorList>
            <person name="Xia C."/>
            <person name="Wang M."/>
            <person name="Yin C."/>
            <person name="Cornejo O.E."/>
            <person name="Hulbert S.H."/>
            <person name="Chen X."/>
        </authorList>
    </citation>
    <scope>NUCLEOTIDE SEQUENCE [LARGE SCALE GENOMIC DNA]</scope>
    <source>
        <strain evidence="3">93TX-2</strain>
    </source>
</reference>
<name>A0A2S4WCB0_9BASI</name>
<reference evidence="2 3" key="1">
    <citation type="submission" date="2017-12" db="EMBL/GenBank/DDBJ databases">
        <title>Gene loss provides genomic basis for host adaptation in cereal stripe rust fungi.</title>
        <authorList>
            <person name="Xia C."/>
        </authorList>
    </citation>
    <scope>NUCLEOTIDE SEQUENCE [LARGE SCALE GENOMIC DNA]</scope>
    <source>
        <strain evidence="2 3">93TX-2</strain>
    </source>
</reference>